<sequence length="450" mass="48344">MSLPFKKVLVANRGEVALRIIRACRELSVPSALVYSEADRDSLPVRVADEAVCIGPAPAQDSYLNVSRILSAAEITKSDALHPGYGFLSESPEFAEAAESCKVTFIGPTAETLRLAQDKIRMRQIARQANLAVVPGSDGEVNSSTDAAGIAAELGYPILVKAAAGRGGGGMRLVKRDRDIETGFRMCQAEAKAAFGDGRVYIEKHLANARHVEVQLLADRRGNVSYLPERDCSVQFRYRKLLEESPSPAVSGALRRVLGKQALAIGRAVGLTNSGTVEFLMDDRENCFFLEINGRLQIEHGVTEMVTGLDIVQNQLFSAAGEPLILPAEDPAPLGHAIECRITAEDAEVGFEPSSGLVTDARMAGGPGIRVDSYLSPGYVVPPLYEPLVAKLIAWAPDRPQAIARMARALAETAVTGITTTVGLHRRLMESGRFRRGKLGIGMLDEELAA</sequence>
<proteinExistence type="predicted"/>
<evidence type="ECO:0000256" key="7">
    <source>
        <dbReference type="PROSITE-ProRule" id="PRU00409"/>
    </source>
</evidence>
<dbReference type="EMBL" id="VGIR01000021">
    <property type="protein sequence ID" value="MBM3331176.1"/>
    <property type="molecule type" value="Genomic_DNA"/>
</dbReference>
<dbReference type="PANTHER" id="PTHR48095">
    <property type="entry name" value="PYRUVATE CARBOXYLASE SUBUNIT A"/>
    <property type="match status" value="1"/>
</dbReference>
<evidence type="ECO:0000313" key="10">
    <source>
        <dbReference type="EMBL" id="MBM3331176.1"/>
    </source>
</evidence>
<evidence type="ECO:0000256" key="2">
    <source>
        <dbReference type="ARBA" id="ARBA00013263"/>
    </source>
</evidence>
<dbReference type="SUPFAM" id="SSF56059">
    <property type="entry name" value="Glutathione synthetase ATP-binding domain-like"/>
    <property type="match status" value="1"/>
</dbReference>
<keyword evidence="5 7" id="KW-0067">ATP-binding</keyword>
<comment type="caution">
    <text evidence="10">The sequence shown here is derived from an EMBL/GenBank/DDBJ whole genome shotgun (WGS) entry which is preliminary data.</text>
</comment>
<dbReference type="GO" id="GO:0005524">
    <property type="term" value="F:ATP binding"/>
    <property type="evidence" value="ECO:0007669"/>
    <property type="project" value="UniProtKB-UniRule"/>
</dbReference>
<protein>
    <recommendedName>
        <fullName evidence="2">biotin carboxylase</fullName>
        <ecNumber evidence="2">6.3.4.14</ecNumber>
    </recommendedName>
</protein>
<dbReference type="InterPro" id="IPR005479">
    <property type="entry name" value="CPAse_ATP-bd"/>
</dbReference>
<comment type="function">
    <text evidence="1">This protein is a component of the acetyl coenzyme A carboxylase complex; first, biotin carboxylase catalyzes the carboxylation of the carrier protein and then the transcarboxylase transfers the carboxyl group to form malonyl-CoA.</text>
</comment>
<dbReference type="Pfam" id="PF02785">
    <property type="entry name" value="Biotin_carb_C"/>
    <property type="match status" value="1"/>
</dbReference>
<dbReference type="InterPro" id="IPR016185">
    <property type="entry name" value="PreATP-grasp_dom_sf"/>
</dbReference>
<dbReference type="AlphaFoldDB" id="A0A937XGF6"/>
<dbReference type="InterPro" id="IPR005482">
    <property type="entry name" value="Biotin_COase_C"/>
</dbReference>
<evidence type="ECO:0000259" key="9">
    <source>
        <dbReference type="PROSITE" id="PS50979"/>
    </source>
</evidence>
<dbReference type="InterPro" id="IPR051602">
    <property type="entry name" value="ACC_Biotin_Carboxylase"/>
</dbReference>
<accession>A0A937XGF6</accession>
<evidence type="ECO:0000256" key="3">
    <source>
        <dbReference type="ARBA" id="ARBA00022598"/>
    </source>
</evidence>
<dbReference type="GO" id="GO:0004075">
    <property type="term" value="F:biotin carboxylase activity"/>
    <property type="evidence" value="ECO:0007669"/>
    <property type="project" value="UniProtKB-EC"/>
</dbReference>
<dbReference type="PROSITE" id="PS50975">
    <property type="entry name" value="ATP_GRASP"/>
    <property type="match status" value="1"/>
</dbReference>
<feature type="domain" description="ATP-grasp" evidence="8">
    <location>
        <begin position="123"/>
        <end position="320"/>
    </location>
</feature>
<dbReference type="GO" id="GO:0046872">
    <property type="term" value="F:metal ion binding"/>
    <property type="evidence" value="ECO:0007669"/>
    <property type="project" value="InterPro"/>
</dbReference>
<dbReference type="InterPro" id="IPR005481">
    <property type="entry name" value="BC-like_N"/>
</dbReference>
<evidence type="ECO:0000259" key="8">
    <source>
        <dbReference type="PROSITE" id="PS50975"/>
    </source>
</evidence>
<dbReference type="PROSITE" id="PS00866">
    <property type="entry name" value="CPSASE_1"/>
    <property type="match status" value="1"/>
</dbReference>
<keyword evidence="3 10" id="KW-0436">Ligase</keyword>
<dbReference type="PANTHER" id="PTHR48095:SF2">
    <property type="entry name" value="BIOTIN CARBOXYLASE, CHLOROPLASTIC"/>
    <property type="match status" value="1"/>
</dbReference>
<dbReference type="SUPFAM" id="SSF51246">
    <property type="entry name" value="Rudiment single hybrid motif"/>
    <property type="match status" value="1"/>
</dbReference>
<dbReference type="InterPro" id="IPR011761">
    <property type="entry name" value="ATP-grasp"/>
</dbReference>
<evidence type="ECO:0000256" key="4">
    <source>
        <dbReference type="ARBA" id="ARBA00022741"/>
    </source>
</evidence>
<reference evidence="10" key="1">
    <citation type="submission" date="2019-03" db="EMBL/GenBank/DDBJ databases">
        <title>Lake Tanganyika Metagenome-Assembled Genomes (MAGs).</title>
        <authorList>
            <person name="Tran P."/>
        </authorList>
    </citation>
    <scope>NUCLEOTIDE SEQUENCE</scope>
    <source>
        <strain evidence="10">K_DeepCast_150m_m2_040</strain>
    </source>
</reference>
<dbReference type="PROSITE" id="PS50979">
    <property type="entry name" value="BC"/>
    <property type="match status" value="1"/>
</dbReference>
<comment type="catalytic activity">
    <reaction evidence="6">
        <text>N(6)-biotinyl-L-lysyl-[protein] + hydrogencarbonate + ATP = N(6)-carboxybiotinyl-L-lysyl-[protein] + ADP + phosphate + H(+)</text>
        <dbReference type="Rhea" id="RHEA:13501"/>
        <dbReference type="Rhea" id="RHEA-COMP:10505"/>
        <dbReference type="Rhea" id="RHEA-COMP:10506"/>
        <dbReference type="ChEBI" id="CHEBI:15378"/>
        <dbReference type="ChEBI" id="CHEBI:17544"/>
        <dbReference type="ChEBI" id="CHEBI:30616"/>
        <dbReference type="ChEBI" id="CHEBI:43474"/>
        <dbReference type="ChEBI" id="CHEBI:83144"/>
        <dbReference type="ChEBI" id="CHEBI:83145"/>
        <dbReference type="ChEBI" id="CHEBI:456216"/>
        <dbReference type="EC" id="6.3.4.14"/>
    </reaction>
</comment>
<name>A0A937XGF6_UNCW3</name>
<organism evidence="10 11">
    <name type="scientific">candidate division WOR-3 bacterium</name>
    <dbReference type="NCBI Taxonomy" id="2052148"/>
    <lineage>
        <taxon>Bacteria</taxon>
        <taxon>Bacteria division WOR-3</taxon>
    </lineage>
</organism>
<keyword evidence="4 7" id="KW-0547">Nucleotide-binding</keyword>
<dbReference type="SUPFAM" id="SSF52440">
    <property type="entry name" value="PreATP-grasp domain"/>
    <property type="match status" value="1"/>
</dbReference>
<dbReference type="InterPro" id="IPR011764">
    <property type="entry name" value="Biotin_carboxylation_dom"/>
</dbReference>
<evidence type="ECO:0000313" key="11">
    <source>
        <dbReference type="Proteomes" id="UP000779900"/>
    </source>
</evidence>
<dbReference type="InterPro" id="IPR011054">
    <property type="entry name" value="Rudment_hybrid_motif"/>
</dbReference>
<dbReference type="Pfam" id="PF02786">
    <property type="entry name" value="CPSase_L_D2"/>
    <property type="match status" value="1"/>
</dbReference>
<dbReference type="SMART" id="SM00878">
    <property type="entry name" value="Biotin_carb_C"/>
    <property type="match status" value="1"/>
</dbReference>
<feature type="domain" description="Biotin carboxylation" evidence="9">
    <location>
        <begin position="4"/>
        <end position="449"/>
    </location>
</feature>
<dbReference type="EC" id="6.3.4.14" evidence="2"/>
<dbReference type="Proteomes" id="UP000779900">
    <property type="component" value="Unassembled WGS sequence"/>
</dbReference>
<gene>
    <name evidence="10" type="ORF">FJY68_04900</name>
</gene>
<evidence type="ECO:0000256" key="6">
    <source>
        <dbReference type="ARBA" id="ARBA00048600"/>
    </source>
</evidence>
<evidence type="ECO:0000256" key="1">
    <source>
        <dbReference type="ARBA" id="ARBA00003761"/>
    </source>
</evidence>
<dbReference type="Pfam" id="PF00289">
    <property type="entry name" value="Biotin_carb_N"/>
    <property type="match status" value="1"/>
</dbReference>
<dbReference type="Gene3D" id="3.30.470.20">
    <property type="entry name" value="ATP-grasp fold, B domain"/>
    <property type="match status" value="1"/>
</dbReference>
<evidence type="ECO:0000256" key="5">
    <source>
        <dbReference type="ARBA" id="ARBA00022840"/>
    </source>
</evidence>